<feature type="region of interest" description="Disordered" evidence="1">
    <location>
        <begin position="564"/>
        <end position="635"/>
    </location>
</feature>
<proteinExistence type="predicted"/>
<comment type="caution">
    <text evidence="2">The sequence shown here is derived from an EMBL/GenBank/DDBJ whole genome shotgun (WGS) entry which is preliminary data.</text>
</comment>
<evidence type="ECO:0000313" key="2">
    <source>
        <dbReference type="EMBL" id="GGL44548.1"/>
    </source>
</evidence>
<organism evidence="2 3">
    <name type="scientific">Nocardia jinanensis</name>
    <dbReference type="NCBI Taxonomy" id="382504"/>
    <lineage>
        <taxon>Bacteria</taxon>
        <taxon>Bacillati</taxon>
        <taxon>Actinomycetota</taxon>
        <taxon>Actinomycetes</taxon>
        <taxon>Mycobacteriales</taxon>
        <taxon>Nocardiaceae</taxon>
        <taxon>Nocardia</taxon>
    </lineage>
</organism>
<reference evidence="2" key="2">
    <citation type="submission" date="2020-09" db="EMBL/GenBank/DDBJ databases">
        <authorList>
            <person name="Sun Q."/>
            <person name="Zhou Y."/>
        </authorList>
    </citation>
    <scope>NUCLEOTIDE SEQUENCE</scope>
    <source>
        <strain evidence="2">CGMCC 4.3508</strain>
    </source>
</reference>
<feature type="compositionally biased region" description="Pro residues" evidence="1">
    <location>
        <begin position="401"/>
        <end position="411"/>
    </location>
</feature>
<feature type="compositionally biased region" description="Low complexity" evidence="1">
    <location>
        <begin position="306"/>
        <end position="319"/>
    </location>
</feature>
<feature type="compositionally biased region" description="Pro residues" evidence="1">
    <location>
        <begin position="292"/>
        <end position="305"/>
    </location>
</feature>
<reference evidence="2" key="1">
    <citation type="journal article" date="2014" name="Int. J. Syst. Evol. Microbiol.">
        <title>Complete genome sequence of Corynebacterium casei LMG S-19264T (=DSM 44701T), isolated from a smear-ripened cheese.</title>
        <authorList>
            <consortium name="US DOE Joint Genome Institute (JGI-PGF)"/>
            <person name="Walter F."/>
            <person name="Albersmeier A."/>
            <person name="Kalinowski J."/>
            <person name="Ruckert C."/>
        </authorList>
    </citation>
    <scope>NUCLEOTIDE SEQUENCE</scope>
    <source>
        <strain evidence="2">CGMCC 4.3508</strain>
    </source>
</reference>
<feature type="compositionally biased region" description="Pro residues" evidence="1">
    <location>
        <begin position="327"/>
        <end position="382"/>
    </location>
</feature>
<dbReference type="PRINTS" id="PR01217">
    <property type="entry name" value="PRICHEXTENSN"/>
</dbReference>
<dbReference type="EMBL" id="BMMH01000036">
    <property type="protein sequence ID" value="GGL44548.1"/>
    <property type="molecule type" value="Genomic_DNA"/>
</dbReference>
<feature type="region of interest" description="Disordered" evidence="1">
    <location>
        <begin position="286"/>
        <end position="487"/>
    </location>
</feature>
<dbReference type="Proteomes" id="UP000638263">
    <property type="component" value="Unassembled WGS sequence"/>
</dbReference>
<name>A0A917VY79_9NOCA</name>
<feature type="compositionally biased region" description="Basic and acidic residues" evidence="1">
    <location>
        <begin position="475"/>
        <end position="485"/>
    </location>
</feature>
<keyword evidence="3" id="KW-1185">Reference proteome</keyword>
<evidence type="ECO:0000313" key="3">
    <source>
        <dbReference type="Proteomes" id="UP000638263"/>
    </source>
</evidence>
<evidence type="ECO:0000256" key="1">
    <source>
        <dbReference type="SAM" id="MobiDB-lite"/>
    </source>
</evidence>
<protein>
    <submittedName>
        <fullName evidence="2">Uncharacterized protein</fullName>
    </submittedName>
</protein>
<accession>A0A917VY79</accession>
<dbReference type="AlphaFoldDB" id="A0A917VY79"/>
<gene>
    <name evidence="2" type="ORF">GCM10011588_69080</name>
</gene>
<sequence>MVRVGAVHLGWDVVSVAAGGSGVPIRPVQVEGSYNPPAYLLADASGRLYTAGADRQRPDLGMAIPDVREILGHPQIVIAGATWPAELVFRARLYNPLASVGTYLRGKPDVVALPYPDDWPDAKIDAYAQLVEQLDVEVEPIPESIALSGYVRALGLVRPPDPVLPEGIGATAVHFDGQVVDGRANILVVAVHGDDERPTESVYVSIDPESTRNPRIADDTVIEVMAAARSIGADNSTVLLAGQVVFNETLRFAFRNHLGQRLKKAEHPMHALVLGATHLLISENEDDEADPAPHPQAAPGAPVPQPEHGAPAANYAAGGWPAGGPGPNGPAPGQNPPPDSYRPAPGPHPPVPAPNTAPPGPPSPKPPEWNVPDTGPYPPHAGPGPSGAGGPLPGQAQGGPAAPPPPGPPNSSPYGSPDQEATVKVERGELPPPIAGPPSRFTRAPDPATGNQSAVSPGPGWPEPGRNGPAAESRTGAEPEGDRGKGKLWNKMKDNLFGAHAVIGVAALAATAWGTDAAGTARAQPGTETAVAAPVAPGHPVSTATAGCVPMPRVTIEPHGRTATGDEAPGGTGHPLYARVPAAPGPGDSVRGSAPEPGAAEAPDRAECAEPGIDTLRYSVPGVPGIADPGPPIDI</sequence>